<dbReference type="EC" id="1.14.99.56" evidence="15"/>
<evidence type="ECO:0000313" key="18">
    <source>
        <dbReference type="EMBL" id="PGH10914.1"/>
    </source>
</evidence>
<comment type="cofactor">
    <cofactor evidence="1">
        <name>Cu(2+)</name>
        <dbReference type="ChEBI" id="CHEBI:29036"/>
    </cofactor>
</comment>
<gene>
    <name evidence="18" type="ORF">AJ80_07357</name>
</gene>
<evidence type="ECO:0000259" key="17">
    <source>
        <dbReference type="Pfam" id="PF03443"/>
    </source>
</evidence>
<feature type="domain" description="Auxiliary Activity family 9 catalytic" evidence="17">
    <location>
        <begin position="18"/>
        <end position="225"/>
    </location>
</feature>
<keyword evidence="3" id="KW-0964">Secreted</keyword>
<dbReference type="Pfam" id="PF03443">
    <property type="entry name" value="AA9"/>
    <property type="match status" value="1"/>
</dbReference>
<dbReference type="PANTHER" id="PTHR33353:SF10">
    <property type="entry name" value="ENDO-BETA-1,4-GLUCANASE D"/>
    <property type="match status" value="1"/>
</dbReference>
<evidence type="ECO:0000256" key="5">
    <source>
        <dbReference type="ARBA" id="ARBA00022729"/>
    </source>
</evidence>
<dbReference type="PANTHER" id="PTHR33353">
    <property type="entry name" value="PUTATIVE (AFU_ORTHOLOGUE AFUA_1G12560)-RELATED"/>
    <property type="match status" value="1"/>
</dbReference>
<keyword evidence="7" id="KW-0560">Oxidoreductase</keyword>
<evidence type="ECO:0000256" key="7">
    <source>
        <dbReference type="ARBA" id="ARBA00023002"/>
    </source>
</evidence>
<evidence type="ECO:0000256" key="8">
    <source>
        <dbReference type="ARBA" id="ARBA00023008"/>
    </source>
</evidence>
<evidence type="ECO:0000256" key="13">
    <source>
        <dbReference type="ARBA" id="ARBA00044502"/>
    </source>
</evidence>
<evidence type="ECO:0000256" key="1">
    <source>
        <dbReference type="ARBA" id="ARBA00001973"/>
    </source>
</evidence>
<keyword evidence="9" id="KW-0503">Monooxygenase</keyword>
<dbReference type="GO" id="GO:0004497">
    <property type="term" value="F:monooxygenase activity"/>
    <property type="evidence" value="ECO:0007669"/>
    <property type="project" value="UniProtKB-KW"/>
</dbReference>
<evidence type="ECO:0000256" key="4">
    <source>
        <dbReference type="ARBA" id="ARBA00022723"/>
    </source>
</evidence>
<feature type="signal peptide" evidence="16">
    <location>
        <begin position="1"/>
        <end position="17"/>
    </location>
</feature>
<dbReference type="EMBL" id="PDNA01000140">
    <property type="protein sequence ID" value="PGH10914.1"/>
    <property type="molecule type" value="Genomic_DNA"/>
</dbReference>
<evidence type="ECO:0000256" key="3">
    <source>
        <dbReference type="ARBA" id="ARBA00022525"/>
    </source>
</evidence>
<dbReference type="InterPro" id="IPR049892">
    <property type="entry name" value="AA9"/>
</dbReference>
<dbReference type="GO" id="GO:0046872">
    <property type="term" value="F:metal ion binding"/>
    <property type="evidence" value="ECO:0007669"/>
    <property type="project" value="UniProtKB-KW"/>
</dbReference>
<feature type="chain" id="PRO_5012248044" description="lytic cellulose monooxygenase (C4-dehydrogenating)" evidence="16">
    <location>
        <begin position="18"/>
        <end position="250"/>
    </location>
</feature>
<dbReference type="GO" id="GO:0005576">
    <property type="term" value="C:extracellular region"/>
    <property type="evidence" value="ECO:0007669"/>
    <property type="project" value="UniProtKB-SubCell"/>
</dbReference>
<evidence type="ECO:0000256" key="16">
    <source>
        <dbReference type="SAM" id="SignalP"/>
    </source>
</evidence>
<evidence type="ECO:0000256" key="11">
    <source>
        <dbReference type="ARBA" id="ARBA00023277"/>
    </source>
</evidence>
<reference evidence="18 19" key="1">
    <citation type="submission" date="2017-10" db="EMBL/GenBank/DDBJ databases">
        <title>Comparative genomics in systemic dimorphic fungi from Ajellomycetaceae.</title>
        <authorList>
            <person name="Munoz J.F."/>
            <person name="Mcewen J.G."/>
            <person name="Clay O.K."/>
            <person name="Cuomo C.A."/>
        </authorList>
    </citation>
    <scope>NUCLEOTIDE SEQUENCE [LARGE SCALE GENOMIC DNA]</scope>
    <source>
        <strain evidence="18 19">UAMH7299</strain>
    </source>
</reference>
<evidence type="ECO:0000313" key="19">
    <source>
        <dbReference type="Proteomes" id="UP000224634"/>
    </source>
</evidence>
<evidence type="ECO:0000256" key="10">
    <source>
        <dbReference type="ARBA" id="ARBA00023157"/>
    </source>
</evidence>
<dbReference type="OrthoDB" id="3496539at2759"/>
<keyword evidence="19" id="KW-1185">Reference proteome</keyword>
<keyword evidence="6" id="KW-0136">Cellulose degradation</keyword>
<dbReference type="Proteomes" id="UP000224634">
    <property type="component" value="Unassembled WGS sequence"/>
</dbReference>
<comment type="similarity">
    <text evidence="13">Belongs to the polysaccharide monooxygenase AA9 family.</text>
</comment>
<keyword evidence="11" id="KW-0119">Carbohydrate metabolism</keyword>
<dbReference type="Gene3D" id="2.70.50.70">
    <property type="match status" value="1"/>
</dbReference>
<proteinExistence type="inferred from homology"/>
<keyword evidence="10" id="KW-1015">Disulfide bond</keyword>
<comment type="subcellular location">
    <subcellularLocation>
        <location evidence="2">Secreted</location>
    </subcellularLocation>
</comment>
<sequence length="250" mass="27414">MKFSLVLAAAAASVASAHYLFPEVIVDNQASERWQYIRQTANYDTSNPLLDVTSEAIRCYERPDRAEAETLTVAAGSELAFQVWAINNPYAIGHPGPTLFYMAKVPDGESAATWDGAGDVWFKIAEEAGWFREEDKWYRWWSLSNATINATIPEALPSGEYLLRVEHIGMQYSEKLWAPGSNLGSQFFLACAQLSVTGGGNGTPGPLVSFPGAYSPTDPAIYTSESVWSTTFETYTPPGPPVWPAVEENI</sequence>
<evidence type="ECO:0000256" key="9">
    <source>
        <dbReference type="ARBA" id="ARBA00023033"/>
    </source>
</evidence>
<organism evidence="18 19">
    <name type="scientific">Polytolypa hystricis (strain UAMH7299)</name>
    <dbReference type="NCBI Taxonomy" id="1447883"/>
    <lineage>
        <taxon>Eukaryota</taxon>
        <taxon>Fungi</taxon>
        <taxon>Dikarya</taxon>
        <taxon>Ascomycota</taxon>
        <taxon>Pezizomycotina</taxon>
        <taxon>Eurotiomycetes</taxon>
        <taxon>Eurotiomycetidae</taxon>
        <taxon>Onygenales</taxon>
        <taxon>Onygenales incertae sedis</taxon>
        <taxon>Polytolypa</taxon>
    </lineage>
</organism>
<evidence type="ECO:0000256" key="2">
    <source>
        <dbReference type="ARBA" id="ARBA00004613"/>
    </source>
</evidence>
<protein>
    <recommendedName>
        <fullName evidence="15">lytic cellulose monooxygenase (C4-dehydrogenating)</fullName>
        <ecNumber evidence="15">1.14.99.56</ecNumber>
    </recommendedName>
</protein>
<evidence type="ECO:0000256" key="14">
    <source>
        <dbReference type="ARBA" id="ARBA00045077"/>
    </source>
</evidence>
<dbReference type="CDD" id="cd21175">
    <property type="entry name" value="LPMO_AA9"/>
    <property type="match status" value="1"/>
</dbReference>
<dbReference type="AlphaFoldDB" id="A0A2B7XGR2"/>
<name>A0A2B7XGR2_POLH7</name>
<evidence type="ECO:0000256" key="15">
    <source>
        <dbReference type="ARBA" id="ARBA00047174"/>
    </source>
</evidence>
<evidence type="ECO:0000256" key="6">
    <source>
        <dbReference type="ARBA" id="ARBA00023001"/>
    </source>
</evidence>
<keyword evidence="12" id="KW-0624">Polysaccharide degradation</keyword>
<accession>A0A2B7XGR2</accession>
<keyword evidence="4" id="KW-0479">Metal-binding</keyword>
<comment type="catalytic activity">
    <reaction evidence="14">
        <text>[(1-&gt;4)-beta-D-glucosyl]n+m + reduced acceptor + O2 = 4-dehydro-beta-D-glucosyl-[(1-&gt;4)-beta-D-glucosyl]n-1 + [(1-&gt;4)-beta-D-glucosyl]m + acceptor + H2O.</text>
        <dbReference type="EC" id="1.14.99.56"/>
    </reaction>
</comment>
<dbReference type="InterPro" id="IPR005103">
    <property type="entry name" value="AA9_LPMO"/>
</dbReference>
<comment type="caution">
    <text evidence="18">The sequence shown here is derived from an EMBL/GenBank/DDBJ whole genome shotgun (WGS) entry which is preliminary data.</text>
</comment>
<evidence type="ECO:0000256" key="12">
    <source>
        <dbReference type="ARBA" id="ARBA00023326"/>
    </source>
</evidence>
<dbReference type="GO" id="GO:0030245">
    <property type="term" value="P:cellulose catabolic process"/>
    <property type="evidence" value="ECO:0007669"/>
    <property type="project" value="UniProtKB-KW"/>
</dbReference>
<keyword evidence="5 16" id="KW-0732">Signal</keyword>
<dbReference type="STRING" id="1447883.A0A2B7XGR2"/>
<keyword evidence="8" id="KW-0186">Copper</keyword>